<evidence type="ECO:0000313" key="8">
    <source>
        <dbReference type="Proteomes" id="UP001303115"/>
    </source>
</evidence>
<dbReference type="SMART" id="SM01362">
    <property type="entry name" value="DUF663"/>
    <property type="match status" value="1"/>
</dbReference>
<feature type="region of interest" description="Disordered" evidence="5">
    <location>
        <begin position="322"/>
        <end position="352"/>
    </location>
</feature>
<dbReference type="InterPro" id="IPR012948">
    <property type="entry name" value="AARP2CN"/>
</dbReference>
<feature type="compositionally biased region" description="Basic and acidic residues" evidence="5">
    <location>
        <begin position="31"/>
        <end position="46"/>
    </location>
</feature>
<dbReference type="GO" id="GO:0030688">
    <property type="term" value="C:preribosome, small subunit precursor"/>
    <property type="evidence" value="ECO:0007669"/>
    <property type="project" value="TreeGrafter"/>
</dbReference>
<dbReference type="EMBL" id="MU854343">
    <property type="protein sequence ID" value="KAK4042327.1"/>
    <property type="molecule type" value="Genomic_DNA"/>
</dbReference>
<dbReference type="GO" id="GO:0034511">
    <property type="term" value="F:U3 snoRNA binding"/>
    <property type="evidence" value="ECO:0007669"/>
    <property type="project" value="TreeGrafter"/>
</dbReference>
<dbReference type="InterPro" id="IPR030387">
    <property type="entry name" value="G_Bms1/Tsr1_dom"/>
</dbReference>
<dbReference type="PANTHER" id="PTHR12858:SF1">
    <property type="entry name" value="PRE-RRNA-PROCESSING PROTEIN TSR1 HOMOLOG"/>
    <property type="match status" value="1"/>
</dbReference>
<evidence type="ECO:0000256" key="3">
    <source>
        <dbReference type="ARBA" id="ARBA00023242"/>
    </source>
</evidence>
<evidence type="ECO:0000313" key="7">
    <source>
        <dbReference type="EMBL" id="KAK4042327.1"/>
    </source>
</evidence>
<dbReference type="InterPro" id="IPR039761">
    <property type="entry name" value="Bms1/Tsr1"/>
</dbReference>
<dbReference type="GO" id="GO:0000479">
    <property type="term" value="P:endonucleolytic cleavage of tricistronic rRNA transcript (SSU-rRNA, 5.8S rRNA, LSU-rRNA)"/>
    <property type="evidence" value="ECO:0007669"/>
    <property type="project" value="TreeGrafter"/>
</dbReference>
<dbReference type="AlphaFoldDB" id="A0AAN6PKF2"/>
<dbReference type="SMART" id="SM00785">
    <property type="entry name" value="AARP2CN"/>
    <property type="match status" value="1"/>
</dbReference>
<name>A0AAN6PKF2_9PEZI</name>
<comment type="similarity">
    <text evidence="4">Belongs to the TRAFAC class translation factor GTPase superfamily. Bms1-like GTPase family. TSR1 subfamily.</text>
</comment>
<dbReference type="PROSITE" id="PS51714">
    <property type="entry name" value="G_BMS1"/>
    <property type="match status" value="1"/>
</dbReference>
<dbReference type="GO" id="GO:0005525">
    <property type="term" value="F:GTP binding"/>
    <property type="evidence" value="ECO:0007669"/>
    <property type="project" value="TreeGrafter"/>
</dbReference>
<accession>A0AAN6PKF2</accession>
<feature type="compositionally biased region" description="Basic residues" evidence="5">
    <location>
        <begin position="9"/>
        <end position="28"/>
    </location>
</feature>
<keyword evidence="3" id="KW-0539">Nucleus</keyword>
<dbReference type="Pfam" id="PF08142">
    <property type="entry name" value="AARP2CN"/>
    <property type="match status" value="1"/>
</dbReference>
<evidence type="ECO:0000256" key="2">
    <source>
        <dbReference type="ARBA" id="ARBA00022517"/>
    </source>
</evidence>
<dbReference type="PANTHER" id="PTHR12858">
    <property type="entry name" value="RIBOSOME BIOGENESIS PROTEIN"/>
    <property type="match status" value="1"/>
</dbReference>
<proteinExistence type="inferred from homology"/>
<organism evidence="7 8">
    <name type="scientific">Parachaetomium inaequale</name>
    <dbReference type="NCBI Taxonomy" id="2588326"/>
    <lineage>
        <taxon>Eukaryota</taxon>
        <taxon>Fungi</taxon>
        <taxon>Dikarya</taxon>
        <taxon>Ascomycota</taxon>
        <taxon>Pezizomycotina</taxon>
        <taxon>Sordariomycetes</taxon>
        <taxon>Sordariomycetidae</taxon>
        <taxon>Sordariales</taxon>
        <taxon>Chaetomiaceae</taxon>
        <taxon>Parachaetomium</taxon>
    </lineage>
</organism>
<feature type="domain" description="Bms1-type G" evidence="6">
    <location>
        <begin position="88"/>
        <end position="246"/>
    </location>
</feature>
<evidence type="ECO:0000256" key="4">
    <source>
        <dbReference type="ARBA" id="ARBA00038288"/>
    </source>
</evidence>
<evidence type="ECO:0000256" key="5">
    <source>
        <dbReference type="SAM" id="MobiDB-lite"/>
    </source>
</evidence>
<keyword evidence="8" id="KW-1185">Reference proteome</keyword>
<dbReference type="GO" id="GO:0003924">
    <property type="term" value="F:GTPase activity"/>
    <property type="evidence" value="ECO:0007669"/>
    <property type="project" value="TreeGrafter"/>
</dbReference>
<dbReference type="InterPro" id="IPR007034">
    <property type="entry name" value="BMS1_TSR1_C"/>
</dbReference>
<feature type="region of interest" description="Disordered" evidence="5">
    <location>
        <begin position="389"/>
        <end position="438"/>
    </location>
</feature>
<sequence>MPGAVGGGHSHRATTKVSHKAFKSRKSTKGQLRDAAKGRIAGEKGQRKTPHQQVMSKLDRRNQAKQRQQQKAREHQNEASIFAGRDGAPRHVAVIPLCADTDAAAAIHSLNGSVDIEADVHDSCVRVPVDRFKQKLQYIPLKRDLTACLDAARVADFIVLVLSAEVEVDAVGELILRSVESQGMSTLFTVVQGLNKIEPAKQRLSVVSSLKSFITHFHPEQEKIYSLDNRQECSNLMRSLCSTTPKGVRWRDERSWMLVEDIEWARSGMAPTVLTGVVRGKGLSADRLVQVGDWGTFQIERITAAPLAPRKRRGEDVMADEITEEETLAEPTEDQDGLDDLAPEEADMDDDEDMDAATTMTTSKKGVLLDDHHYFSDDDQVQELQMPKRVPKGTSKYQSAWLLDDEDVSDSGSDLEDHDMDVEEEEDEARPEDGMEGLAGDAMTEAGPSEYPQSVAFIEPDADEDAMALEAYRKSKRTEAEDDMEFPDEVELHPGVLARERLAKYRGLKSLRSSPWQEDEDRAYEPEEWQRLLRIPDYQASRIRAAREALVGGVAPGTRVHIYIKGVPVAIQKTYDASRPVTLFSFLRHEHKRTAVNVLINLSSDSPTSIKAKEELIVQYGPRRFVINPLFSQGGSTPNDVHKYCRYLHPGQSAVATFMGPVTWGSVPALFFKRTVPGTETDAESEDEDEERPALPLTLVATGTTLPPSTSRVIAKRAILTGHPYHIHKKIVTIRYMFFNREDVEWFKALPLWTRRGRSGFFKEALGTHGYFKATFDGRINPQDSIGVSLYKRVWPRNAQPLEGLLLDPALVQEAQGDAMDADVE</sequence>
<feature type="region of interest" description="Disordered" evidence="5">
    <location>
        <begin position="1"/>
        <end position="77"/>
    </location>
</feature>
<dbReference type="Proteomes" id="UP001303115">
    <property type="component" value="Unassembled WGS sequence"/>
</dbReference>
<reference evidence="8" key="1">
    <citation type="journal article" date="2023" name="Mol. Phylogenet. Evol.">
        <title>Genome-scale phylogeny and comparative genomics of the fungal order Sordariales.</title>
        <authorList>
            <person name="Hensen N."/>
            <person name="Bonometti L."/>
            <person name="Westerberg I."/>
            <person name="Brannstrom I.O."/>
            <person name="Guillou S."/>
            <person name="Cros-Aarteil S."/>
            <person name="Calhoun S."/>
            <person name="Haridas S."/>
            <person name="Kuo A."/>
            <person name="Mondo S."/>
            <person name="Pangilinan J."/>
            <person name="Riley R."/>
            <person name="LaButti K."/>
            <person name="Andreopoulos B."/>
            <person name="Lipzen A."/>
            <person name="Chen C."/>
            <person name="Yan M."/>
            <person name="Daum C."/>
            <person name="Ng V."/>
            <person name="Clum A."/>
            <person name="Steindorff A."/>
            <person name="Ohm R.A."/>
            <person name="Martin F."/>
            <person name="Silar P."/>
            <person name="Natvig D.O."/>
            <person name="Lalanne C."/>
            <person name="Gautier V."/>
            <person name="Ament-Velasquez S.L."/>
            <person name="Kruys A."/>
            <person name="Hutchinson M.I."/>
            <person name="Powell A.J."/>
            <person name="Barry K."/>
            <person name="Miller A.N."/>
            <person name="Grigoriev I.V."/>
            <person name="Debuchy R."/>
            <person name="Gladieux P."/>
            <person name="Hiltunen Thoren M."/>
            <person name="Johannesson H."/>
        </authorList>
    </citation>
    <scope>NUCLEOTIDE SEQUENCE [LARGE SCALE GENOMIC DNA]</scope>
    <source>
        <strain evidence="8">CBS 284.82</strain>
    </source>
</reference>
<dbReference type="Pfam" id="PF04950">
    <property type="entry name" value="RIBIOP_C"/>
    <property type="match status" value="1"/>
</dbReference>
<evidence type="ECO:0000259" key="6">
    <source>
        <dbReference type="PROSITE" id="PS51714"/>
    </source>
</evidence>
<dbReference type="GO" id="GO:0005730">
    <property type="term" value="C:nucleolus"/>
    <property type="evidence" value="ECO:0007669"/>
    <property type="project" value="UniProtKB-SubCell"/>
</dbReference>
<evidence type="ECO:0000256" key="1">
    <source>
        <dbReference type="ARBA" id="ARBA00004604"/>
    </source>
</evidence>
<keyword evidence="2" id="KW-0690">Ribosome biogenesis</keyword>
<comment type="subcellular location">
    <subcellularLocation>
        <location evidence="1">Nucleus</location>
        <location evidence="1">Nucleolus</location>
    </subcellularLocation>
</comment>
<comment type="caution">
    <text evidence="7">The sequence shown here is derived from an EMBL/GenBank/DDBJ whole genome shotgun (WGS) entry which is preliminary data.</text>
</comment>
<dbReference type="GO" id="GO:0000462">
    <property type="term" value="P:maturation of SSU-rRNA from tricistronic rRNA transcript (SSU-rRNA, 5.8S rRNA, LSU-rRNA)"/>
    <property type="evidence" value="ECO:0007669"/>
    <property type="project" value="TreeGrafter"/>
</dbReference>
<gene>
    <name evidence="7" type="ORF">C8A01DRAFT_33676</name>
</gene>
<feature type="compositionally biased region" description="Acidic residues" evidence="5">
    <location>
        <begin position="403"/>
        <end position="430"/>
    </location>
</feature>
<protein>
    <recommendedName>
        <fullName evidence="6">Bms1-type G domain-containing protein</fullName>
    </recommendedName>
</protein>
<dbReference type="Pfam" id="PF22298">
    <property type="entry name" value="Tsr1_G-like"/>
    <property type="match status" value="1"/>
</dbReference>